<sequence>MRSHRCTNDAFAIDSDPAVQLDCFAHYFHLGPIGLVYMSVCLLLINTKLSAKPRSSYLTDSPHCESLGLLAQLKEYKLIFGEFC</sequence>
<comment type="caution">
    <text evidence="2">The sequence shown here is derived from an EMBL/GenBank/DDBJ whole genome shotgun (WGS) entry which is preliminary data.</text>
</comment>
<dbReference type="EMBL" id="REGN01007806">
    <property type="protein sequence ID" value="RNA05252.1"/>
    <property type="molecule type" value="Genomic_DNA"/>
</dbReference>
<keyword evidence="3" id="KW-1185">Reference proteome</keyword>
<keyword evidence="1" id="KW-0812">Transmembrane</keyword>
<accession>A0A3M7Q233</accession>
<organism evidence="2 3">
    <name type="scientific">Brachionus plicatilis</name>
    <name type="common">Marine rotifer</name>
    <name type="synonym">Brachionus muelleri</name>
    <dbReference type="NCBI Taxonomy" id="10195"/>
    <lineage>
        <taxon>Eukaryota</taxon>
        <taxon>Metazoa</taxon>
        <taxon>Spiralia</taxon>
        <taxon>Gnathifera</taxon>
        <taxon>Rotifera</taxon>
        <taxon>Eurotatoria</taxon>
        <taxon>Monogononta</taxon>
        <taxon>Pseudotrocha</taxon>
        <taxon>Ploima</taxon>
        <taxon>Brachionidae</taxon>
        <taxon>Brachionus</taxon>
    </lineage>
</organism>
<evidence type="ECO:0000313" key="2">
    <source>
        <dbReference type="EMBL" id="RNA05252.1"/>
    </source>
</evidence>
<dbReference type="Proteomes" id="UP000276133">
    <property type="component" value="Unassembled WGS sequence"/>
</dbReference>
<name>A0A3M7Q233_BRAPC</name>
<evidence type="ECO:0000313" key="3">
    <source>
        <dbReference type="Proteomes" id="UP000276133"/>
    </source>
</evidence>
<reference evidence="2 3" key="1">
    <citation type="journal article" date="2018" name="Sci. Rep.">
        <title>Genomic signatures of local adaptation to the degree of environmental predictability in rotifers.</title>
        <authorList>
            <person name="Franch-Gras L."/>
            <person name="Hahn C."/>
            <person name="Garcia-Roger E.M."/>
            <person name="Carmona M.J."/>
            <person name="Serra M."/>
            <person name="Gomez A."/>
        </authorList>
    </citation>
    <scope>NUCLEOTIDE SEQUENCE [LARGE SCALE GENOMIC DNA]</scope>
    <source>
        <strain evidence="2">HYR1</strain>
    </source>
</reference>
<proteinExistence type="predicted"/>
<protein>
    <submittedName>
        <fullName evidence="2">Uncharacterized protein</fullName>
    </submittedName>
</protein>
<keyword evidence="1" id="KW-1133">Transmembrane helix</keyword>
<gene>
    <name evidence="2" type="ORF">BpHYR1_025887</name>
</gene>
<keyword evidence="1" id="KW-0472">Membrane</keyword>
<feature type="transmembrane region" description="Helical" evidence="1">
    <location>
        <begin position="24"/>
        <end position="45"/>
    </location>
</feature>
<dbReference type="AlphaFoldDB" id="A0A3M7Q233"/>
<evidence type="ECO:0000256" key="1">
    <source>
        <dbReference type="SAM" id="Phobius"/>
    </source>
</evidence>